<feature type="transmembrane region" description="Helical" evidence="1">
    <location>
        <begin position="127"/>
        <end position="152"/>
    </location>
</feature>
<comment type="caution">
    <text evidence="2">The sequence shown here is derived from an EMBL/GenBank/DDBJ whole genome shotgun (WGS) entry which is preliminary data.</text>
</comment>
<dbReference type="OrthoDB" id="5192580at2"/>
<protein>
    <recommendedName>
        <fullName evidence="4">DUF1700 domain-containing protein</fullName>
    </recommendedName>
</protein>
<dbReference type="EMBL" id="RKHK01000001">
    <property type="protein sequence ID" value="ROR74160.1"/>
    <property type="molecule type" value="Genomic_DNA"/>
</dbReference>
<organism evidence="2 3">
    <name type="scientific">Bogoriella caseilytica</name>
    <dbReference type="NCBI Taxonomy" id="56055"/>
    <lineage>
        <taxon>Bacteria</taxon>
        <taxon>Bacillati</taxon>
        <taxon>Actinomycetota</taxon>
        <taxon>Actinomycetes</taxon>
        <taxon>Micrococcales</taxon>
        <taxon>Bogoriellaceae</taxon>
        <taxon>Bogoriella</taxon>
    </lineage>
</organism>
<keyword evidence="3" id="KW-1185">Reference proteome</keyword>
<dbReference type="RefSeq" id="WP_148058952.1">
    <property type="nucleotide sequence ID" value="NZ_RKHK01000001.1"/>
</dbReference>
<keyword evidence="1" id="KW-0472">Membrane</keyword>
<dbReference type="AlphaFoldDB" id="A0A3N2BG12"/>
<accession>A0A3N2BG12</accession>
<sequence length="267" mass="27890">MSTETVSTYLNQVTRMLGGVDPAYRADVLAGVHDHLEAALGPEPWREQEVRHVLDDLGPPEEIAAAALDGQPTMTAEPPSAMSGAWVPPVAVALVAIGTFAMLLLLSGSYGLGLGSAGSGGPMFEPVSLLWSFPVVLLSPPAPLALVGALLVTLSPLYRGVDRLAAWLALPWCLALLGWGAFILRAVDECVRTGSSFCTGIGADTVRLGGVAVVLVASVGLVLLLARLARVRTTGTSDAGRWWTAAGVVLALLVSTRWRTRGHLALR</sequence>
<gene>
    <name evidence="2" type="ORF">EDD31_2560</name>
</gene>
<keyword evidence="1" id="KW-0812">Transmembrane</keyword>
<keyword evidence="1" id="KW-1133">Transmembrane helix</keyword>
<evidence type="ECO:0000256" key="1">
    <source>
        <dbReference type="SAM" id="Phobius"/>
    </source>
</evidence>
<proteinExistence type="predicted"/>
<dbReference type="Proteomes" id="UP000280668">
    <property type="component" value="Unassembled WGS sequence"/>
</dbReference>
<feature type="transmembrane region" description="Helical" evidence="1">
    <location>
        <begin position="86"/>
        <end position="106"/>
    </location>
</feature>
<name>A0A3N2BG12_9MICO</name>
<feature type="transmembrane region" description="Helical" evidence="1">
    <location>
        <begin position="164"/>
        <end position="187"/>
    </location>
</feature>
<reference evidence="2 3" key="1">
    <citation type="submission" date="2018-11" db="EMBL/GenBank/DDBJ databases">
        <title>Sequencing the genomes of 1000 actinobacteria strains.</title>
        <authorList>
            <person name="Klenk H.-P."/>
        </authorList>
    </citation>
    <scope>NUCLEOTIDE SEQUENCE [LARGE SCALE GENOMIC DNA]</scope>
    <source>
        <strain evidence="2 3">DSM 11294</strain>
    </source>
</reference>
<evidence type="ECO:0000313" key="3">
    <source>
        <dbReference type="Proteomes" id="UP000280668"/>
    </source>
</evidence>
<feature type="transmembrane region" description="Helical" evidence="1">
    <location>
        <begin position="208"/>
        <end position="229"/>
    </location>
</feature>
<dbReference type="Pfam" id="PF22564">
    <property type="entry name" value="HAAS"/>
    <property type="match status" value="1"/>
</dbReference>
<evidence type="ECO:0008006" key="4">
    <source>
        <dbReference type="Google" id="ProtNLM"/>
    </source>
</evidence>
<evidence type="ECO:0000313" key="2">
    <source>
        <dbReference type="EMBL" id="ROR74160.1"/>
    </source>
</evidence>